<comment type="caution">
    <text evidence="2">The sequence shown here is derived from an EMBL/GenBank/DDBJ whole genome shotgun (WGS) entry which is preliminary data.</text>
</comment>
<feature type="region of interest" description="Disordered" evidence="1">
    <location>
        <begin position="19"/>
        <end position="41"/>
    </location>
</feature>
<dbReference type="Proteomes" id="UP000188532">
    <property type="component" value="Unassembled WGS sequence"/>
</dbReference>
<protein>
    <submittedName>
        <fullName evidence="2">Uncharacterized protein</fullName>
    </submittedName>
</protein>
<reference evidence="2 3" key="1">
    <citation type="submission" date="2017-02" db="EMBL/GenBank/DDBJ databases">
        <title>Complete genome sequences of Mycobacterium kansasii strains isolated from rhesus macaques.</title>
        <authorList>
            <person name="Panda A."/>
            <person name="Nagaraj S."/>
            <person name="Zhao X."/>
            <person name="Tettelin H."/>
            <person name="Detolla L.J."/>
        </authorList>
    </citation>
    <scope>NUCLEOTIDE SEQUENCE [LARGE SCALE GENOMIC DNA]</scope>
    <source>
        <strain evidence="2 3">11-3469</strain>
    </source>
</reference>
<dbReference type="EMBL" id="MVBN01000009">
    <property type="protein sequence ID" value="OOK66852.1"/>
    <property type="molecule type" value="Genomic_DNA"/>
</dbReference>
<accession>A0A1V3WJ37</accession>
<proteinExistence type="predicted"/>
<feature type="compositionally biased region" description="Polar residues" evidence="1">
    <location>
        <begin position="19"/>
        <end position="35"/>
    </location>
</feature>
<evidence type="ECO:0000256" key="1">
    <source>
        <dbReference type="SAM" id="MobiDB-lite"/>
    </source>
</evidence>
<dbReference type="AlphaFoldDB" id="A0A1V3WJ37"/>
<name>A0A1V3WJ37_MYCKA</name>
<evidence type="ECO:0000313" key="2">
    <source>
        <dbReference type="EMBL" id="OOK66852.1"/>
    </source>
</evidence>
<evidence type="ECO:0000313" key="3">
    <source>
        <dbReference type="Proteomes" id="UP000188532"/>
    </source>
</evidence>
<gene>
    <name evidence="2" type="ORF">BZL29_7333</name>
</gene>
<organism evidence="2 3">
    <name type="scientific">Mycobacterium kansasii</name>
    <dbReference type="NCBI Taxonomy" id="1768"/>
    <lineage>
        <taxon>Bacteria</taxon>
        <taxon>Bacillati</taxon>
        <taxon>Actinomycetota</taxon>
        <taxon>Actinomycetes</taxon>
        <taxon>Mycobacteriales</taxon>
        <taxon>Mycobacteriaceae</taxon>
        <taxon>Mycobacterium</taxon>
    </lineage>
</organism>
<sequence length="41" mass="4939">MYYWIEAIRSGIRWNTQRRNALSRSSRNQRSTMFSQDEDAG</sequence>